<reference evidence="2 3" key="1">
    <citation type="submission" date="2014-04" db="EMBL/GenBank/DDBJ databases">
        <title>Evolutionary Origins and Diversification of the Mycorrhizal Mutualists.</title>
        <authorList>
            <consortium name="DOE Joint Genome Institute"/>
            <consortium name="Mycorrhizal Genomics Consortium"/>
            <person name="Kohler A."/>
            <person name="Kuo A."/>
            <person name="Nagy L.G."/>
            <person name="Floudas D."/>
            <person name="Copeland A."/>
            <person name="Barry K.W."/>
            <person name="Cichocki N."/>
            <person name="Veneault-Fourrey C."/>
            <person name="LaButti K."/>
            <person name="Lindquist E.A."/>
            <person name="Lipzen A."/>
            <person name="Lundell T."/>
            <person name="Morin E."/>
            <person name="Murat C."/>
            <person name="Riley R."/>
            <person name="Ohm R."/>
            <person name="Sun H."/>
            <person name="Tunlid A."/>
            <person name="Henrissat B."/>
            <person name="Grigoriev I.V."/>
            <person name="Hibbett D.S."/>
            <person name="Martin F."/>
        </authorList>
    </citation>
    <scope>NUCLEOTIDE SEQUENCE [LARGE SCALE GENOMIC DNA]</scope>
    <source>
        <strain evidence="2 3">FD-317 M1</strain>
    </source>
</reference>
<dbReference type="OrthoDB" id="3264304at2759"/>
<organism evidence="2 3">
    <name type="scientific">Collybiopsis luxurians FD-317 M1</name>
    <dbReference type="NCBI Taxonomy" id="944289"/>
    <lineage>
        <taxon>Eukaryota</taxon>
        <taxon>Fungi</taxon>
        <taxon>Dikarya</taxon>
        <taxon>Basidiomycota</taxon>
        <taxon>Agaricomycotina</taxon>
        <taxon>Agaricomycetes</taxon>
        <taxon>Agaricomycetidae</taxon>
        <taxon>Agaricales</taxon>
        <taxon>Marasmiineae</taxon>
        <taxon>Omphalotaceae</taxon>
        <taxon>Collybiopsis</taxon>
        <taxon>Collybiopsis luxurians</taxon>
    </lineage>
</organism>
<dbReference type="AlphaFoldDB" id="A0A0D0CLN9"/>
<evidence type="ECO:0000313" key="3">
    <source>
        <dbReference type="Proteomes" id="UP000053593"/>
    </source>
</evidence>
<evidence type="ECO:0000313" key="2">
    <source>
        <dbReference type="EMBL" id="KIK56053.1"/>
    </source>
</evidence>
<evidence type="ECO:0000256" key="1">
    <source>
        <dbReference type="SAM" id="MobiDB-lite"/>
    </source>
</evidence>
<dbReference type="HOGENOM" id="CLU_1938406_0_0_1"/>
<dbReference type="EMBL" id="KN834801">
    <property type="protein sequence ID" value="KIK56053.1"/>
    <property type="molecule type" value="Genomic_DNA"/>
</dbReference>
<name>A0A0D0CLN9_9AGAR</name>
<accession>A0A0D0CLN9</accession>
<proteinExistence type="predicted"/>
<sequence>MPNIMEAIDNSDGEAAHAGELAEDDADTEVNFESPLVAMSSSLLQQDQEQRRGAIALPERSSLTTPNDSFDYDKAVALNVATQNKYRQNLINLLNNTGRLPTISFLLEIPGSVVKPATEPPSNIQALVNK</sequence>
<dbReference type="Proteomes" id="UP000053593">
    <property type="component" value="Unassembled WGS sequence"/>
</dbReference>
<feature type="region of interest" description="Disordered" evidence="1">
    <location>
        <begin position="1"/>
        <end position="25"/>
    </location>
</feature>
<protein>
    <submittedName>
        <fullName evidence="2">Uncharacterized protein</fullName>
    </submittedName>
</protein>
<keyword evidence="3" id="KW-1185">Reference proteome</keyword>
<gene>
    <name evidence="2" type="ORF">GYMLUDRAFT_248256</name>
</gene>